<evidence type="ECO:0000256" key="9">
    <source>
        <dbReference type="RuleBase" id="RU362035"/>
    </source>
</evidence>
<dbReference type="Proteomes" id="UP000783686">
    <property type="component" value="Unassembled WGS sequence"/>
</dbReference>
<dbReference type="GO" id="GO:0008509">
    <property type="term" value="F:monoatomic anion transmembrane transporter activity"/>
    <property type="evidence" value="ECO:0007669"/>
    <property type="project" value="InterPro"/>
</dbReference>
<evidence type="ECO:0000256" key="8">
    <source>
        <dbReference type="ARBA" id="ARBA00023136"/>
    </source>
</evidence>
<feature type="transmembrane region" description="Helical" evidence="9">
    <location>
        <begin position="437"/>
        <end position="458"/>
    </location>
</feature>
<dbReference type="InterPro" id="IPR013769">
    <property type="entry name" value="Band3_cytoplasmic_dom"/>
</dbReference>
<evidence type="ECO:0000259" key="12">
    <source>
        <dbReference type="Pfam" id="PF07565"/>
    </source>
</evidence>
<evidence type="ECO:0000256" key="7">
    <source>
        <dbReference type="ARBA" id="ARBA00023065"/>
    </source>
</evidence>
<keyword evidence="6 9" id="KW-1133">Transmembrane helix</keyword>
<dbReference type="GO" id="GO:0005886">
    <property type="term" value="C:plasma membrane"/>
    <property type="evidence" value="ECO:0007669"/>
    <property type="project" value="UniProtKB-SubCell"/>
</dbReference>
<keyword evidence="8 9" id="KW-0472">Membrane</keyword>
<keyword evidence="4" id="KW-1003">Cell membrane</keyword>
<dbReference type="InterPro" id="IPR011531">
    <property type="entry name" value="HCO3_transpt-like_TM_dom"/>
</dbReference>
<dbReference type="NCBIfam" id="TIGR00834">
    <property type="entry name" value="ae"/>
    <property type="match status" value="1"/>
</dbReference>
<name>A0A811LMP6_9BILA</name>
<evidence type="ECO:0000256" key="6">
    <source>
        <dbReference type="ARBA" id="ARBA00022989"/>
    </source>
</evidence>
<dbReference type="Proteomes" id="UP000614601">
    <property type="component" value="Unassembled WGS sequence"/>
</dbReference>
<dbReference type="Pfam" id="PF07565">
    <property type="entry name" value="Band_3_cyto"/>
    <property type="match status" value="1"/>
</dbReference>
<feature type="transmembrane region" description="Helical" evidence="9">
    <location>
        <begin position="639"/>
        <end position="658"/>
    </location>
</feature>
<keyword evidence="14" id="KW-1185">Reference proteome</keyword>
<keyword evidence="3 9" id="KW-0813">Transport</keyword>
<feature type="transmembrane region" description="Helical" evidence="9">
    <location>
        <begin position="479"/>
        <end position="502"/>
    </location>
</feature>
<evidence type="ECO:0000256" key="10">
    <source>
        <dbReference type="SAM" id="MobiDB-lite"/>
    </source>
</evidence>
<feature type="transmembrane region" description="Helical" evidence="9">
    <location>
        <begin position="919"/>
        <end position="937"/>
    </location>
</feature>
<dbReference type="GO" id="GO:0005452">
    <property type="term" value="F:solute:inorganic anion antiporter activity"/>
    <property type="evidence" value="ECO:0007669"/>
    <property type="project" value="InterPro"/>
</dbReference>
<evidence type="ECO:0000256" key="2">
    <source>
        <dbReference type="ARBA" id="ARBA00010993"/>
    </source>
</evidence>
<dbReference type="SUPFAM" id="SSF55804">
    <property type="entry name" value="Phoshotransferase/anion transport protein"/>
    <property type="match status" value="1"/>
</dbReference>
<sequence>MSNHAAINLRADGLVRRRISTASTSSYTCDLLSEALHVPQTIDVSNDVETPIDNVRRLVQRDPIDHPPLFCEMMYLTTNPEEDEFDHEAELCWRQIGRWIKFKQVVEGDGTRFSRPHLTLLTVHSMLQVKSFLRKGPVLLDVEANTFVQVCDDMIKSWMEFGLLDEDHSNMVREVMYAPKMHLLEGQIRTVNESTVPIDRDREDNLKRRKNTRALNEESDPHLDQYATKYEDADQRLLRRLKRNTEAAAIMVANVGALQQPLTCFMRLRNPLLLYPEIPDQPMPVRFLFVLLNTVDNYPDETLGIGRAMGALFSDQIFHKVAYTCKEKFTIADSVEEYFTQATLIPPGKCRPDTRWEPKVDENAVIRNIGTMFSNSDENIDEEFTEISTFMAPKKKLVLINRSGRIFGGLADDVRRKAKHYISDFSDFFSGRMSQSLATTAAIFFANLTNVITFGAVFERATHQQMAAIENVVAGSLCGMIFALFAGQPLTILSATGPTLIFEKVVYDLCTGMNWDFLSFRFWMACWMVFFLLILVATDTSALIGFITRFTEDGFATLISGAVIVLACQKIYEISYEAPITWRPQAVLDSTCHCLLETPNDPTNDTQGFVIKNLSIGVTRCRSLGGVPHGLACFFKPDIFIFSILLALSTFWLTSRLAKFRNAPYLAWGVRHAISDFGVLIAVMVFTLLSKMTGLDVPALKFPMKLTPTMDRPWVVDVLNIEGYSVALFALLPAFFYTILVVMDQQITAGIVNRKDNKLKKGDGYHLDLLVVAVLILACSVLGLPFYVASTVLSMTHVDSLKSHSEIAAPGEKARFLGVKEQRLTAFISHLLMGLSLFFAPVVKLIPSPVLTGVFLYIGTTSLLSQQFTQRLRLLFMPIKNQPDFVWLRTVRMHRVHLFTFIQTLSVISLFFIRFMSHIAFVFPIMLVVMVLVRMFVLERIFTETELQSLDDELPDFGRVMRPRPRTITRAMRNSISRRPTLAKTDKNGENRTKKNITWA</sequence>
<feature type="transmembrane region" description="Helical" evidence="9">
    <location>
        <begin position="896"/>
        <end position="913"/>
    </location>
</feature>
<evidence type="ECO:0000313" key="13">
    <source>
        <dbReference type="EMBL" id="CAD5228190.1"/>
    </source>
</evidence>
<feature type="transmembrane region" description="Helical" evidence="9">
    <location>
        <begin position="522"/>
        <end position="547"/>
    </location>
</feature>
<gene>
    <name evidence="13" type="ORF">BOKJ2_LOCUS12554</name>
</gene>
<dbReference type="Gene3D" id="3.40.930.10">
    <property type="entry name" value="Mannitol-specific EII, Chain A"/>
    <property type="match status" value="1"/>
</dbReference>
<feature type="transmembrane region" description="Helical" evidence="9">
    <location>
        <begin position="764"/>
        <end position="788"/>
    </location>
</feature>
<dbReference type="PANTHER" id="PTHR11453:SF36">
    <property type="entry name" value="ANION EXCHANGE PROTEIN"/>
    <property type="match status" value="1"/>
</dbReference>
<keyword evidence="5 9" id="KW-0812">Transmembrane</keyword>
<comment type="subcellular location">
    <subcellularLocation>
        <location evidence="1">Cell membrane</location>
        <topology evidence="1">Multi-pass membrane protein</topology>
    </subcellularLocation>
    <subcellularLocation>
        <location evidence="9">Membrane</location>
        <topology evidence="9">Multi-pass membrane protein</topology>
    </subcellularLocation>
</comment>
<organism evidence="13 14">
    <name type="scientific">Bursaphelenchus okinawaensis</name>
    <dbReference type="NCBI Taxonomy" id="465554"/>
    <lineage>
        <taxon>Eukaryota</taxon>
        <taxon>Metazoa</taxon>
        <taxon>Ecdysozoa</taxon>
        <taxon>Nematoda</taxon>
        <taxon>Chromadorea</taxon>
        <taxon>Rhabditida</taxon>
        <taxon>Tylenchina</taxon>
        <taxon>Tylenchomorpha</taxon>
        <taxon>Aphelenchoidea</taxon>
        <taxon>Aphelenchoididae</taxon>
        <taxon>Bursaphelenchus</taxon>
    </lineage>
</organism>
<feature type="domain" description="Bicarbonate transporter-like transmembrane" evidence="11">
    <location>
        <begin position="405"/>
        <end position="954"/>
    </location>
</feature>
<reference evidence="13" key="1">
    <citation type="submission" date="2020-09" db="EMBL/GenBank/DDBJ databases">
        <authorList>
            <person name="Kikuchi T."/>
        </authorList>
    </citation>
    <scope>NUCLEOTIDE SEQUENCE</scope>
    <source>
        <strain evidence="13">SH1</strain>
    </source>
</reference>
<dbReference type="GO" id="GO:0008510">
    <property type="term" value="F:sodium:bicarbonate symporter activity"/>
    <property type="evidence" value="ECO:0007669"/>
    <property type="project" value="TreeGrafter"/>
</dbReference>
<dbReference type="InterPro" id="IPR003020">
    <property type="entry name" value="HCO3_transpt_euk"/>
</dbReference>
<dbReference type="AlphaFoldDB" id="A0A811LMP6"/>
<evidence type="ECO:0000256" key="4">
    <source>
        <dbReference type="ARBA" id="ARBA00022475"/>
    </source>
</evidence>
<dbReference type="EMBL" id="CAJFDH010000006">
    <property type="protein sequence ID" value="CAD5228190.1"/>
    <property type="molecule type" value="Genomic_DNA"/>
</dbReference>
<evidence type="ECO:0000313" key="14">
    <source>
        <dbReference type="Proteomes" id="UP000614601"/>
    </source>
</evidence>
<evidence type="ECO:0000256" key="5">
    <source>
        <dbReference type="ARBA" id="ARBA00022692"/>
    </source>
</evidence>
<proteinExistence type="inferred from homology"/>
<dbReference type="OrthoDB" id="1735926at2759"/>
<keyword evidence="7 9" id="KW-0406">Ion transport</keyword>
<feature type="region of interest" description="Disordered" evidence="10">
    <location>
        <begin position="979"/>
        <end position="1000"/>
    </location>
</feature>
<dbReference type="Gene3D" id="1.10.287.570">
    <property type="entry name" value="Helical hairpin bin"/>
    <property type="match status" value="1"/>
</dbReference>
<comment type="caution">
    <text evidence="13">The sequence shown here is derived from an EMBL/GenBank/DDBJ whole genome shotgun (WGS) entry which is preliminary data.</text>
</comment>
<dbReference type="Pfam" id="PF00955">
    <property type="entry name" value="HCO3_cotransp"/>
    <property type="match status" value="1"/>
</dbReference>
<dbReference type="EMBL" id="CAJFCW020000006">
    <property type="protein sequence ID" value="CAG9124217.1"/>
    <property type="molecule type" value="Genomic_DNA"/>
</dbReference>
<dbReference type="PRINTS" id="PR01231">
    <property type="entry name" value="HCO3TRNSPORT"/>
</dbReference>
<feature type="domain" description="Band 3 cytoplasmic" evidence="12">
    <location>
        <begin position="85"/>
        <end position="350"/>
    </location>
</feature>
<evidence type="ECO:0000256" key="1">
    <source>
        <dbReference type="ARBA" id="ARBA00004651"/>
    </source>
</evidence>
<protein>
    <recommendedName>
        <fullName evidence="9">Anion exchange protein</fullName>
    </recommendedName>
</protein>
<evidence type="ECO:0000256" key="3">
    <source>
        <dbReference type="ARBA" id="ARBA00022448"/>
    </source>
</evidence>
<dbReference type="GO" id="GO:0051453">
    <property type="term" value="P:regulation of intracellular pH"/>
    <property type="evidence" value="ECO:0007669"/>
    <property type="project" value="TreeGrafter"/>
</dbReference>
<feature type="transmembrane region" description="Helical" evidence="9">
    <location>
        <begin position="670"/>
        <end position="689"/>
    </location>
</feature>
<accession>A0A811LMP6</accession>
<evidence type="ECO:0000259" key="11">
    <source>
        <dbReference type="Pfam" id="PF00955"/>
    </source>
</evidence>
<feature type="transmembrane region" description="Helical" evidence="9">
    <location>
        <begin position="723"/>
        <end position="743"/>
    </location>
</feature>
<feature type="compositionally biased region" description="Basic and acidic residues" evidence="10">
    <location>
        <begin position="984"/>
        <end position="993"/>
    </location>
</feature>
<comment type="similarity">
    <text evidence="2 9">Belongs to the anion exchanger (TC 2.A.31) family.</text>
</comment>
<dbReference type="PANTHER" id="PTHR11453">
    <property type="entry name" value="ANION EXCHANGE PROTEIN"/>
    <property type="match status" value="1"/>
</dbReference>
<feature type="transmembrane region" description="Helical" evidence="9">
    <location>
        <begin position="554"/>
        <end position="572"/>
    </location>
</feature>
<dbReference type="InterPro" id="IPR016152">
    <property type="entry name" value="PTrfase/Anion_transptr"/>
</dbReference>